<keyword evidence="2" id="KW-1185">Reference proteome</keyword>
<dbReference type="RefSeq" id="WP_345491269.1">
    <property type="nucleotide sequence ID" value="NZ_BAAAWU010000001.1"/>
</dbReference>
<proteinExistence type="predicted"/>
<reference evidence="1 2" key="1">
    <citation type="submission" date="2024-09" db="EMBL/GenBank/DDBJ databases">
        <authorList>
            <person name="Sun Q."/>
            <person name="Mori K."/>
        </authorList>
    </citation>
    <scope>NUCLEOTIDE SEQUENCE [LARGE SCALE GENOMIC DNA]</scope>
    <source>
        <strain evidence="1 2">JCM 4414</strain>
    </source>
</reference>
<protein>
    <recommendedName>
        <fullName evidence="3">Integrase</fullName>
    </recommendedName>
</protein>
<sequence length="55" mass="6138">MAEWPGHCDHRVTLETYAHIMPDAPERLRSVGDSVFTRETELTLPLGFDARAAVA</sequence>
<evidence type="ECO:0000313" key="2">
    <source>
        <dbReference type="Proteomes" id="UP001589716"/>
    </source>
</evidence>
<dbReference type="EMBL" id="JBHMCT010000012">
    <property type="protein sequence ID" value="MFB9556666.1"/>
    <property type="molecule type" value="Genomic_DNA"/>
</dbReference>
<gene>
    <name evidence="1" type="ORF">ACFFTP_21050</name>
</gene>
<evidence type="ECO:0000313" key="1">
    <source>
        <dbReference type="EMBL" id="MFB9556666.1"/>
    </source>
</evidence>
<evidence type="ECO:0008006" key="3">
    <source>
        <dbReference type="Google" id="ProtNLM"/>
    </source>
</evidence>
<name>A0ABV5QVJ5_9ACTN</name>
<organism evidence="1 2">
    <name type="scientific">Streptomyces roseoviridis</name>
    <dbReference type="NCBI Taxonomy" id="67361"/>
    <lineage>
        <taxon>Bacteria</taxon>
        <taxon>Bacillati</taxon>
        <taxon>Actinomycetota</taxon>
        <taxon>Actinomycetes</taxon>
        <taxon>Kitasatosporales</taxon>
        <taxon>Streptomycetaceae</taxon>
        <taxon>Streptomyces</taxon>
    </lineage>
</organism>
<dbReference type="Proteomes" id="UP001589716">
    <property type="component" value="Unassembled WGS sequence"/>
</dbReference>
<accession>A0ABV5QVJ5</accession>
<comment type="caution">
    <text evidence="1">The sequence shown here is derived from an EMBL/GenBank/DDBJ whole genome shotgun (WGS) entry which is preliminary data.</text>
</comment>